<accession>A0A101RUL1</accession>
<dbReference type="AlphaFoldDB" id="A0A101RUL1"/>
<name>A0A101RUL1_9ACTN</name>
<dbReference type="EMBL" id="LMWV01000026">
    <property type="protein sequence ID" value="KUN62037.1"/>
    <property type="molecule type" value="Genomic_DNA"/>
</dbReference>
<organism evidence="2 3">
    <name type="scientific">Streptomyces griseorubiginosus</name>
    <dbReference type="NCBI Taxonomy" id="67304"/>
    <lineage>
        <taxon>Bacteria</taxon>
        <taxon>Bacillati</taxon>
        <taxon>Actinomycetota</taxon>
        <taxon>Actinomycetes</taxon>
        <taxon>Kitasatosporales</taxon>
        <taxon>Streptomycetaceae</taxon>
        <taxon>Streptomyces</taxon>
    </lineage>
</organism>
<proteinExistence type="predicted"/>
<evidence type="ECO:0000256" key="1">
    <source>
        <dbReference type="SAM" id="Coils"/>
    </source>
</evidence>
<evidence type="ECO:0000313" key="3">
    <source>
        <dbReference type="Proteomes" id="UP000054375"/>
    </source>
</evidence>
<dbReference type="RefSeq" id="WP_062243769.1">
    <property type="nucleotide sequence ID" value="NZ_JBIATL010000004.1"/>
</dbReference>
<protein>
    <submittedName>
        <fullName evidence="2">Uncharacterized protein</fullName>
    </submittedName>
</protein>
<keyword evidence="3" id="KW-1185">Reference proteome</keyword>
<keyword evidence="1" id="KW-0175">Coiled coil</keyword>
<dbReference type="Proteomes" id="UP000054375">
    <property type="component" value="Unassembled WGS sequence"/>
</dbReference>
<reference evidence="2 3" key="1">
    <citation type="submission" date="2015-10" db="EMBL/GenBank/DDBJ databases">
        <title>Draft genome sequence of Streptomyces griseorubiginosus DSM 40469, type strain for the species Streptomyces griseorubiginosus.</title>
        <authorList>
            <person name="Ruckert C."/>
            <person name="Winkler A."/>
            <person name="Kalinowski J."/>
            <person name="Kampfer P."/>
            <person name="Glaeser S."/>
        </authorList>
    </citation>
    <scope>NUCLEOTIDE SEQUENCE [LARGE SCALE GENOMIC DNA]</scope>
    <source>
        <strain evidence="2 3">DSM 40469</strain>
    </source>
</reference>
<feature type="coiled-coil region" evidence="1">
    <location>
        <begin position="5"/>
        <end position="46"/>
    </location>
</feature>
<comment type="caution">
    <text evidence="2">The sequence shown here is derived from an EMBL/GenBank/DDBJ whole genome shotgun (WGS) entry which is preliminary data.</text>
</comment>
<evidence type="ECO:0000313" key="2">
    <source>
        <dbReference type="EMBL" id="KUN62037.1"/>
    </source>
</evidence>
<gene>
    <name evidence="2" type="ORF">AQJ54_33050</name>
</gene>
<sequence>MPSVLGLLEAREKKVREEVARLREEAERVEAALGEEERALERLADARVTVAEVLAEPPVAVAEPVVSAVAGSAVPRRTEGMTAAVLPADYQRIMSVLESDAAREGMRCQQLAVALGLQAVPAKVEGLRSKAKRLVERGWALQVRPGLFTLLAASAS</sequence>